<evidence type="ECO:0000313" key="3">
    <source>
        <dbReference type="Proteomes" id="UP000828390"/>
    </source>
</evidence>
<accession>A0A9D4FY51</accession>
<dbReference type="AlphaFoldDB" id="A0A9D4FY51"/>
<feature type="region of interest" description="Disordered" evidence="1">
    <location>
        <begin position="1"/>
        <end position="54"/>
    </location>
</feature>
<keyword evidence="3" id="KW-1185">Reference proteome</keyword>
<comment type="caution">
    <text evidence="2">The sequence shown here is derived from an EMBL/GenBank/DDBJ whole genome shotgun (WGS) entry which is preliminary data.</text>
</comment>
<proteinExistence type="predicted"/>
<dbReference type="EMBL" id="JAIWYP010000006">
    <property type="protein sequence ID" value="KAH3806566.1"/>
    <property type="molecule type" value="Genomic_DNA"/>
</dbReference>
<feature type="compositionally biased region" description="Basic and acidic residues" evidence="1">
    <location>
        <begin position="41"/>
        <end position="54"/>
    </location>
</feature>
<protein>
    <submittedName>
        <fullName evidence="2">Uncharacterized protein</fullName>
    </submittedName>
</protein>
<organism evidence="2 3">
    <name type="scientific">Dreissena polymorpha</name>
    <name type="common">Zebra mussel</name>
    <name type="synonym">Mytilus polymorpha</name>
    <dbReference type="NCBI Taxonomy" id="45954"/>
    <lineage>
        <taxon>Eukaryota</taxon>
        <taxon>Metazoa</taxon>
        <taxon>Spiralia</taxon>
        <taxon>Lophotrochozoa</taxon>
        <taxon>Mollusca</taxon>
        <taxon>Bivalvia</taxon>
        <taxon>Autobranchia</taxon>
        <taxon>Heteroconchia</taxon>
        <taxon>Euheterodonta</taxon>
        <taxon>Imparidentia</taxon>
        <taxon>Neoheterodontei</taxon>
        <taxon>Myida</taxon>
        <taxon>Dreissenoidea</taxon>
        <taxon>Dreissenidae</taxon>
        <taxon>Dreissena</taxon>
    </lineage>
</organism>
<evidence type="ECO:0000313" key="2">
    <source>
        <dbReference type="EMBL" id="KAH3806566.1"/>
    </source>
</evidence>
<dbReference type="Proteomes" id="UP000828390">
    <property type="component" value="Unassembled WGS sequence"/>
</dbReference>
<reference evidence="2" key="1">
    <citation type="journal article" date="2019" name="bioRxiv">
        <title>The Genome of the Zebra Mussel, Dreissena polymorpha: A Resource for Invasive Species Research.</title>
        <authorList>
            <person name="McCartney M.A."/>
            <person name="Auch B."/>
            <person name="Kono T."/>
            <person name="Mallez S."/>
            <person name="Zhang Y."/>
            <person name="Obille A."/>
            <person name="Becker A."/>
            <person name="Abrahante J.E."/>
            <person name="Garbe J."/>
            <person name="Badalamenti J.P."/>
            <person name="Herman A."/>
            <person name="Mangelson H."/>
            <person name="Liachko I."/>
            <person name="Sullivan S."/>
            <person name="Sone E.D."/>
            <person name="Koren S."/>
            <person name="Silverstein K.A.T."/>
            <person name="Beckman K.B."/>
            <person name="Gohl D.M."/>
        </authorList>
    </citation>
    <scope>NUCLEOTIDE SEQUENCE</scope>
    <source>
        <strain evidence="2">Duluth1</strain>
        <tissue evidence="2">Whole animal</tissue>
    </source>
</reference>
<reference evidence="2" key="2">
    <citation type="submission" date="2020-11" db="EMBL/GenBank/DDBJ databases">
        <authorList>
            <person name="McCartney M.A."/>
            <person name="Auch B."/>
            <person name="Kono T."/>
            <person name="Mallez S."/>
            <person name="Becker A."/>
            <person name="Gohl D.M."/>
            <person name="Silverstein K.A.T."/>
            <person name="Koren S."/>
            <person name="Bechman K.B."/>
            <person name="Herman A."/>
            <person name="Abrahante J.E."/>
            <person name="Garbe J."/>
        </authorList>
    </citation>
    <scope>NUCLEOTIDE SEQUENCE</scope>
    <source>
        <strain evidence="2">Duluth1</strain>
        <tissue evidence="2">Whole animal</tissue>
    </source>
</reference>
<sequence>MCLANGWQGTHYDAIREQRPTVPGQTTGGKRPGSKKYGRAALRDGLSKEECQDRNLQESVLVDESGIS</sequence>
<name>A0A9D4FY51_DREPO</name>
<evidence type="ECO:0000256" key="1">
    <source>
        <dbReference type="SAM" id="MobiDB-lite"/>
    </source>
</evidence>
<gene>
    <name evidence="2" type="ORF">DPMN_134889</name>
</gene>